<feature type="region of interest" description="Disordered" evidence="1">
    <location>
        <begin position="49"/>
        <end position="179"/>
    </location>
</feature>
<dbReference type="EMBL" id="MCGG01000011">
    <property type="protein sequence ID" value="OEJ68666.1"/>
    <property type="molecule type" value="Genomic_DNA"/>
</dbReference>
<evidence type="ECO:0008006" key="4">
    <source>
        <dbReference type="Google" id="ProtNLM"/>
    </source>
</evidence>
<reference evidence="3" key="1">
    <citation type="submission" date="2016-07" db="EMBL/GenBank/DDBJ databases">
        <authorList>
            <person name="Florea S."/>
            <person name="Webb J.S."/>
            <person name="Jaromczyk J."/>
            <person name="Schardl C.L."/>
        </authorList>
    </citation>
    <scope>NUCLEOTIDE SEQUENCE [LARGE SCALE GENOMIC DNA]</scope>
    <source>
        <strain evidence="3">MV-1</strain>
    </source>
</reference>
<evidence type="ECO:0000313" key="3">
    <source>
        <dbReference type="Proteomes" id="UP000095347"/>
    </source>
</evidence>
<dbReference type="STRING" id="28181.BEN30_05470"/>
<feature type="compositionally biased region" description="Basic and acidic residues" evidence="1">
    <location>
        <begin position="110"/>
        <end position="133"/>
    </location>
</feature>
<evidence type="ECO:0000256" key="1">
    <source>
        <dbReference type="SAM" id="MobiDB-lite"/>
    </source>
</evidence>
<feature type="compositionally biased region" description="Basic and acidic residues" evidence="1">
    <location>
        <begin position="55"/>
        <end position="68"/>
    </location>
</feature>
<organism evidence="2 3">
    <name type="scientific">Magnetovibrio blakemorei</name>
    <dbReference type="NCBI Taxonomy" id="28181"/>
    <lineage>
        <taxon>Bacteria</taxon>
        <taxon>Pseudomonadati</taxon>
        <taxon>Pseudomonadota</taxon>
        <taxon>Alphaproteobacteria</taxon>
        <taxon>Rhodospirillales</taxon>
        <taxon>Magnetovibrionaceae</taxon>
        <taxon>Magnetovibrio</taxon>
    </lineage>
</organism>
<feature type="compositionally biased region" description="Basic and acidic residues" evidence="1">
    <location>
        <begin position="156"/>
        <end position="179"/>
    </location>
</feature>
<dbReference type="RefSeq" id="WP_069957024.1">
    <property type="nucleotide sequence ID" value="NZ_MCGG01000011.1"/>
</dbReference>
<protein>
    <recommendedName>
        <fullName evidence="4">Energy transducer TonB</fullName>
    </recommendedName>
</protein>
<dbReference type="Proteomes" id="UP000095347">
    <property type="component" value="Unassembled WGS sequence"/>
</dbReference>
<feature type="compositionally biased region" description="Pro residues" evidence="1">
    <location>
        <begin position="69"/>
        <end position="81"/>
    </location>
</feature>
<keyword evidence="3" id="KW-1185">Reference proteome</keyword>
<sequence length="304" mass="34168">MFRNVTFSVLFHVALVVMAYVGLPSFHTRDDFKDIPITVEIVTVSDATNLPTKPKKPEPKKEEVKAEPEPTPTTPSPPPAPKGSVEQPPAPEPVPEPVEEKAALIVNPEPKPKKEAKPKPEPKEEPKKVESKKRAPTPIPPRKPKAPDQFASVLKTLEELKTAPREDKKEDDKAKPKRDFASMMENALESDKARTDVGPEMTISEIDLVRQQIQRCWNMPAGAKDAQTMIISIRLAMNPDGTVQQARILDQARMGSDPFYRTMAESALRATLDPRCQPFRLPLEKFDRWKNMKLTFDPRDMLGL</sequence>
<dbReference type="SUPFAM" id="SSF74653">
    <property type="entry name" value="TolA/TonB C-terminal domain"/>
    <property type="match status" value="1"/>
</dbReference>
<comment type="caution">
    <text evidence="2">The sequence shown here is derived from an EMBL/GenBank/DDBJ whole genome shotgun (WGS) entry which is preliminary data.</text>
</comment>
<proteinExistence type="predicted"/>
<dbReference type="OrthoDB" id="7161229at2"/>
<dbReference type="AlphaFoldDB" id="A0A1E5QA35"/>
<name>A0A1E5QA35_9PROT</name>
<dbReference type="Gene3D" id="3.30.1150.10">
    <property type="match status" value="1"/>
</dbReference>
<gene>
    <name evidence="2" type="ORF">BEN30_05470</name>
</gene>
<accession>A0A1E5QA35</accession>
<evidence type="ECO:0000313" key="2">
    <source>
        <dbReference type="EMBL" id="OEJ68666.1"/>
    </source>
</evidence>